<dbReference type="AlphaFoldDB" id="A0A059AZT7"/>
<dbReference type="PANTHER" id="PTHR10896:SF17">
    <property type="entry name" value="BETA-1,4-XYLOSYLTRANSFERASE IRX14H-RELATED"/>
    <property type="match status" value="1"/>
</dbReference>
<comment type="function">
    <text evidence="12">Involved in the synthesis of glucuronoxylan hemicellulose in secondary cell walls.</text>
</comment>
<dbReference type="InterPro" id="IPR029044">
    <property type="entry name" value="Nucleotide-diphossugar_trans"/>
</dbReference>
<keyword evidence="6 12" id="KW-0735">Signal-anchor</keyword>
<dbReference type="GO" id="GO:0009834">
    <property type="term" value="P:plant-type secondary cell wall biogenesis"/>
    <property type="evidence" value="ECO:0000318"/>
    <property type="project" value="GO_Central"/>
</dbReference>
<accession>A0A059AZT7</accession>
<dbReference type="Gene3D" id="3.90.550.10">
    <property type="entry name" value="Spore Coat Polysaccharide Biosynthesis Protein SpsA, Chain A"/>
    <property type="match status" value="1"/>
</dbReference>
<dbReference type="GO" id="GO:0071555">
    <property type="term" value="P:cell wall organization"/>
    <property type="evidence" value="ECO:0007669"/>
    <property type="project" value="UniProtKB-KW"/>
</dbReference>
<evidence type="ECO:0000256" key="5">
    <source>
        <dbReference type="ARBA" id="ARBA00022692"/>
    </source>
</evidence>
<evidence type="ECO:0000256" key="13">
    <source>
        <dbReference type="SAM" id="MobiDB-lite"/>
    </source>
</evidence>
<name>A0A059AZT7_EUCGR</name>
<evidence type="ECO:0000256" key="2">
    <source>
        <dbReference type="ARBA" id="ARBA00007706"/>
    </source>
</evidence>
<keyword evidence="4 12" id="KW-0808">Transferase</keyword>
<organism evidence="14">
    <name type="scientific">Eucalyptus grandis</name>
    <name type="common">Flooded gum</name>
    <dbReference type="NCBI Taxonomy" id="71139"/>
    <lineage>
        <taxon>Eukaryota</taxon>
        <taxon>Viridiplantae</taxon>
        <taxon>Streptophyta</taxon>
        <taxon>Embryophyta</taxon>
        <taxon>Tracheophyta</taxon>
        <taxon>Spermatophyta</taxon>
        <taxon>Magnoliopsida</taxon>
        <taxon>eudicotyledons</taxon>
        <taxon>Gunneridae</taxon>
        <taxon>Pentapetalae</taxon>
        <taxon>rosids</taxon>
        <taxon>malvids</taxon>
        <taxon>Myrtales</taxon>
        <taxon>Myrtaceae</taxon>
        <taxon>Myrtoideae</taxon>
        <taxon>Eucalypteae</taxon>
        <taxon>Eucalyptus</taxon>
    </lineage>
</organism>
<keyword evidence="5" id="KW-0812">Transmembrane</keyword>
<sequence length="492" mass="55129">MKLLAMQQGHPADGQSSAALRGLAPLDSSKSPPATVFWLAVHALCCLGSLVLGFRFSQLLVFLLFSTSPMFRAADETASDNPVLLLSNPSPTTVNQSLTRVAVGRHGILVRPWPHPDPVEVMKAHRIIERVQREQRAQFSAKNPNPRSLIVITPTYVRAFQAMHLTALMHSLMLVPYEVVWIVVEAGGASNETASLIERSGLRTVHVGFEQEMPEAWQDRRSLEVKMRVHALRIVREKNLDGIVMFADDSNVHSMELFDKIQAVKWIGAVSLGILPHSTVDESDQAVSKILNESNSPLTIQGPVCDSANQLIGWRTDNRSHNMHRGASHLDDQGSLLPEKLEWAGFVLNSRMLRKDAEDNPEWVKDLDSLNWDQDVDSPLSLLKDLSVLEPLGNCSRRLMVWQLRVEARPGSEFPKGWLINPPLGITVPSKRPPWPNAPPELPSIENASSEEEETDQHPAENQRHERSFGIKRRHETETVEPKLLRREPVEK</sequence>
<dbReference type="FunFam" id="3.90.550.10:FF:000096">
    <property type="entry name" value="Glycosyltransferases"/>
    <property type="match status" value="1"/>
</dbReference>
<keyword evidence="3" id="KW-0328">Glycosyltransferase</keyword>
<proteinExistence type="inferred from homology"/>
<evidence type="ECO:0000256" key="8">
    <source>
        <dbReference type="ARBA" id="ARBA00023034"/>
    </source>
</evidence>
<dbReference type="Pfam" id="PF03360">
    <property type="entry name" value="Glyco_transf_43"/>
    <property type="match status" value="1"/>
</dbReference>
<keyword evidence="7" id="KW-1133">Transmembrane helix</keyword>
<dbReference type="EMBL" id="KK198760">
    <property type="protein sequence ID" value="KCW59472.1"/>
    <property type="molecule type" value="Genomic_DNA"/>
</dbReference>
<keyword evidence="10" id="KW-0325">Glycoprotein</keyword>
<protein>
    <recommendedName>
        <fullName evidence="12">Glycosyltransferases</fullName>
        <ecNumber evidence="12">2.4.-.-</ecNumber>
    </recommendedName>
</protein>
<evidence type="ECO:0000256" key="6">
    <source>
        <dbReference type="ARBA" id="ARBA00022968"/>
    </source>
</evidence>
<dbReference type="SUPFAM" id="SSF53448">
    <property type="entry name" value="Nucleotide-diphospho-sugar transferases"/>
    <property type="match status" value="1"/>
</dbReference>
<keyword evidence="11 12" id="KW-0961">Cell wall biogenesis/degradation</keyword>
<dbReference type="STRING" id="71139.A0A059AZT7"/>
<keyword evidence="9" id="KW-0472">Membrane</keyword>
<dbReference type="eggNOG" id="KOG1476">
    <property type="taxonomic scope" value="Eukaryota"/>
</dbReference>
<dbReference type="GO" id="GO:0042285">
    <property type="term" value="F:xylosyltransferase activity"/>
    <property type="evidence" value="ECO:0000318"/>
    <property type="project" value="GO_Central"/>
</dbReference>
<evidence type="ECO:0000256" key="4">
    <source>
        <dbReference type="ARBA" id="ARBA00022679"/>
    </source>
</evidence>
<evidence type="ECO:0000256" key="9">
    <source>
        <dbReference type="ARBA" id="ARBA00023136"/>
    </source>
</evidence>
<keyword evidence="8 12" id="KW-0333">Golgi apparatus</keyword>
<evidence type="ECO:0000256" key="11">
    <source>
        <dbReference type="ARBA" id="ARBA00023316"/>
    </source>
</evidence>
<evidence type="ECO:0000313" key="14">
    <source>
        <dbReference type="EMBL" id="KCW59472.1"/>
    </source>
</evidence>
<evidence type="ECO:0000256" key="10">
    <source>
        <dbReference type="ARBA" id="ARBA00023180"/>
    </source>
</evidence>
<dbReference type="Gramene" id="KCW59472">
    <property type="protein sequence ID" value="KCW59472"/>
    <property type="gene ID" value="EUGRSUZ_H02219"/>
</dbReference>
<dbReference type="GO" id="GO:0015018">
    <property type="term" value="F:galactosylgalactosylxylosylprotein 3-beta-glucuronosyltransferase activity"/>
    <property type="evidence" value="ECO:0007669"/>
    <property type="project" value="InterPro"/>
</dbReference>
<dbReference type="OMA" id="NTWEDRH"/>
<comment type="similarity">
    <text evidence="2 12">Belongs to the glycosyltransferase 43 family.</text>
</comment>
<dbReference type="EC" id="2.4.-.-" evidence="12"/>
<gene>
    <name evidence="14" type="ORF">EUGRSUZ_H02219</name>
</gene>
<dbReference type="GO" id="GO:0000139">
    <property type="term" value="C:Golgi membrane"/>
    <property type="evidence" value="ECO:0000318"/>
    <property type="project" value="GO_Central"/>
</dbReference>
<feature type="compositionally biased region" description="Pro residues" evidence="13">
    <location>
        <begin position="431"/>
        <end position="442"/>
    </location>
</feature>
<feature type="compositionally biased region" description="Basic and acidic residues" evidence="13">
    <location>
        <begin position="456"/>
        <end position="492"/>
    </location>
</feature>
<comment type="subcellular location">
    <subcellularLocation>
        <location evidence="1 12">Golgi apparatus membrane</location>
        <topology evidence="1 12">Single-pass type II membrane protein</topology>
    </subcellularLocation>
</comment>
<evidence type="ECO:0000256" key="1">
    <source>
        <dbReference type="ARBA" id="ARBA00004323"/>
    </source>
</evidence>
<evidence type="ECO:0000256" key="7">
    <source>
        <dbReference type="ARBA" id="ARBA00022989"/>
    </source>
</evidence>
<reference evidence="14" key="1">
    <citation type="submission" date="2013-07" db="EMBL/GenBank/DDBJ databases">
        <title>The genome of Eucalyptus grandis.</title>
        <authorList>
            <person name="Schmutz J."/>
            <person name="Hayes R."/>
            <person name="Myburg A."/>
            <person name="Tuskan G."/>
            <person name="Grattapaglia D."/>
            <person name="Rokhsar D.S."/>
        </authorList>
    </citation>
    <scope>NUCLEOTIDE SEQUENCE</scope>
    <source>
        <tissue evidence="14">Leaf extractions</tissue>
    </source>
</reference>
<dbReference type="GO" id="GO:0010417">
    <property type="term" value="P:glucuronoxylan biosynthetic process"/>
    <property type="evidence" value="ECO:0000318"/>
    <property type="project" value="GO_Central"/>
</dbReference>
<dbReference type="PANTHER" id="PTHR10896">
    <property type="entry name" value="GALACTOSYLGALACTOSYLXYLOSYLPROTEIN 3-BETA-GLUCURONOSYLTRANSFERASE BETA-1,3-GLUCURONYLTRANSFERASE"/>
    <property type="match status" value="1"/>
</dbReference>
<evidence type="ECO:0000256" key="3">
    <source>
        <dbReference type="ARBA" id="ARBA00022676"/>
    </source>
</evidence>
<dbReference type="SMR" id="A0A059AZT7"/>
<dbReference type="InterPro" id="IPR005027">
    <property type="entry name" value="Glyco_trans_43"/>
</dbReference>
<evidence type="ECO:0000256" key="12">
    <source>
        <dbReference type="RuleBase" id="RU363127"/>
    </source>
</evidence>
<feature type="region of interest" description="Disordered" evidence="13">
    <location>
        <begin position="430"/>
        <end position="492"/>
    </location>
</feature>
<dbReference type="InParanoid" id="A0A059AZT7"/>